<evidence type="ECO:0000313" key="3">
    <source>
        <dbReference type="Proteomes" id="UP000238479"/>
    </source>
</evidence>
<dbReference type="Gramene" id="PRQ29757">
    <property type="protein sequence ID" value="PRQ29757"/>
    <property type="gene ID" value="RchiOBHm_Chr5g0017261"/>
</dbReference>
<feature type="transmembrane region" description="Helical" evidence="1">
    <location>
        <begin position="81"/>
        <end position="101"/>
    </location>
</feature>
<gene>
    <name evidence="2" type="ORF">RchiOBHm_Chr5g0017261</name>
</gene>
<dbReference type="EMBL" id="PDCK01000043">
    <property type="protein sequence ID" value="PRQ29757.1"/>
    <property type="molecule type" value="Genomic_DNA"/>
</dbReference>
<keyword evidence="1" id="KW-0472">Membrane</keyword>
<evidence type="ECO:0008006" key="4">
    <source>
        <dbReference type="Google" id="ProtNLM"/>
    </source>
</evidence>
<keyword evidence="1" id="KW-0812">Transmembrane</keyword>
<keyword evidence="1" id="KW-1133">Transmembrane helix</keyword>
<dbReference type="AlphaFoldDB" id="A0A2P6Q6E9"/>
<evidence type="ECO:0000256" key="1">
    <source>
        <dbReference type="SAM" id="Phobius"/>
    </source>
</evidence>
<comment type="caution">
    <text evidence="2">The sequence shown here is derived from an EMBL/GenBank/DDBJ whole genome shotgun (WGS) entry which is preliminary data.</text>
</comment>
<keyword evidence="3" id="KW-1185">Reference proteome</keyword>
<sequence length="107" mass="12748">MQEKRDSVERARSEVNLVKFWVVVNSIRVRGVTRYVGGFVIEWRRPPSNLSISCPLLFIPFLLLFRRALVENLWRWLMRISSSYSQLIIVTQVLFFIFFGIESDDRH</sequence>
<organism evidence="2 3">
    <name type="scientific">Rosa chinensis</name>
    <name type="common">China rose</name>
    <dbReference type="NCBI Taxonomy" id="74649"/>
    <lineage>
        <taxon>Eukaryota</taxon>
        <taxon>Viridiplantae</taxon>
        <taxon>Streptophyta</taxon>
        <taxon>Embryophyta</taxon>
        <taxon>Tracheophyta</taxon>
        <taxon>Spermatophyta</taxon>
        <taxon>Magnoliopsida</taxon>
        <taxon>eudicotyledons</taxon>
        <taxon>Gunneridae</taxon>
        <taxon>Pentapetalae</taxon>
        <taxon>rosids</taxon>
        <taxon>fabids</taxon>
        <taxon>Rosales</taxon>
        <taxon>Rosaceae</taxon>
        <taxon>Rosoideae</taxon>
        <taxon>Rosoideae incertae sedis</taxon>
        <taxon>Rosa</taxon>
    </lineage>
</organism>
<evidence type="ECO:0000313" key="2">
    <source>
        <dbReference type="EMBL" id="PRQ29757.1"/>
    </source>
</evidence>
<feature type="transmembrane region" description="Helical" evidence="1">
    <location>
        <begin position="50"/>
        <end position="69"/>
    </location>
</feature>
<name>A0A2P6Q6E9_ROSCH</name>
<proteinExistence type="predicted"/>
<accession>A0A2P6Q6E9</accession>
<reference evidence="2 3" key="1">
    <citation type="journal article" date="2018" name="Nat. Genet.">
        <title>The Rosa genome provides new insights in the design of modern roses.</title>
        <authorList>
            <person name="Bendahmane M."/>
        </authorList>
    </citation>
    <scope>NUCLEOTIDE SEQUENCE [LARGE SCALE GENOMIC DNA]</scope>
    <source>
        <strain evidence="3">cv. Old Blush</strain>
    </source>
</reference>
<dbReference type="Proteomes" id="UP000238479">
    <property type="component" value="Chromosome 5"/>
</dbReference>
<protein>
    <recommendedName>
        <fullName evidence="4">Transmembrane protein</fullName>
    </recommendedName>
</protein>